<sequence>MVLTGCYSFGLEKLETPAQTFELKACEGGAHPLRFQDSRFQLQLRYQGEAPALATAQNLFGRTTRFVVPYTRQTLLFELEIENTSTEVLRFSPEQMHLLFPNTQKQLAPLNLNAFKQFWPATGVWSAETLLDRAAALGEVTRTLWGAAPILPQAKQSGFLAFPRFELHKGEKVELEFLEGQESQNPRKISLCLEAN</sequence>
<evidence type="ECO:0000313" key="2">
    <source>
        <dbReference type="Proteomes" id="UP000231019"/>
    </source>
</evidence>
<comment type="caution">
    <text evidence="1">The sequence shown here is derived from an EMBL/GenBank/DDBJ whole genome shotgun (WGS) entry which is preliminary data.</text>
</comment>
<proteinExistence type="predicted"/>
<protein>
    <recommendedName>
        <fullName evidence="3">DUF4352 domain-containing protein</fullName>
    </recommendedName>
</protein>
<evidence type="ECO:0000313" key="1">
    <source>
        <dbReference type="EMBL" id="PIW19671.1"/>
    </source>
</evidence>
<organism evidence="1 2">
    <name type="scientific">bacterium (Candidatus Blackallbacteria) CG17_big_fil_post_rev_8_21_14_2_50_48_46</name>
    <dbReference type="NCBI Taxonomy" id="2014261"/>
    <lineage>
        <taxon>Bacteria</taxon>
        <taxon>Candidatus Blackallbacteria</taxon>
    </lineage>
</organism>
<dbReference type="AlphaFoldDB" id="A0A2M7GBU4"/>
<accession>A0A2M7GBU4</accession>
<gene>
    <name evidence="1" type="ORF">COW36_00130</name>
</gene>
<evidence type="ECO:0008006" key="3">
    <source>
        <dbReference type="Google" id="ProtNLM"/>
    </source>
</evidence>
<dbReference type="EMBL" id="PFFQ01000001">
    <property type="protein sequence ID" value="PIW19671.1"/>
    <property type="molecule type" value="Genomic_DNA"/>
</dbReference>
<reference evidence="1 2" key="1">
    <citation type="submission" date="2017-09" db="EMBL/GenBank/DDBJ databases">
        <title>Depth-based differentiation of microbial function through sediment-hosted aquifers and enrichment of novel symbionts in the deep terrestrial subsurface.</title>
        <authorList>
            <person name="Probst A.J."/>
            <person name="Ladd B."/>
            <person name="Jarett J.K."/>
            <person name="Geller-Mcgrath D.E."/>
            <person name="Sieber C.M."/>
            <person name="Emerson J.B."/>
            <person name="Anantharaman K."/>
            <person name="Thomas B.C."/>
            <person name="Malmstrom R."/>
            <person name="Stieglmeier M."/>
            <person name="Klingl A."/>
            <person name="Woyke T."/>
            <person name="Ryan C.M."/>
            <person name="Banfield J.F."/>
        </authorList>
    </citation>
    <scope>NUCLEOTIDE SEQUENCE [LARGE SCALE GENOMIC DNA]</scope>
    <source>
        <strain evidence="1">CG17_big_fil_post_rev_8_21_14_2_50_48_46</strain>
    </source>
</reference>
<name>A0A2M7GBU4_9BACT</name>
<dbReference type="Proteomes" id="UP000231019">
    <property type="component" value="Unassembled WGS sequence"/>
</dbReference>